<dbReference type="NCBIfam" id="TIGR00050">
    <property type="entry name" value="rRNA_methyl_1"/>
    <property type="match status" value="1"/>
</dbReference>
<evidence type="ECO:0000256" key="6">
    <source>
        <dbReference type="SAM" id="MobiDB-lite"/>
    </source>
</evidence>
<evidence type="ECO:0000259" key="7">
    <source>
        <dbReference type="Pfam" id="PF00588"/>
    </source>
</evidence>
<dbReference type="EC" id="2.1.1.200" evidence="5"/>
<dbReference type="EMBL" id="OCNJ01000003">
    <property type="protein sequence ID" value="SOD93780.1"/>
    <property type="molecule type" value="Genomic_DNA"/>
</dbReference>
<keyword evidence="9" id="KW-1185">Reference proteome</keyword>
<dbReference type="OrthoDB" id="9806346at2"/>
<comment type="catalytic activity">
    <reaction evidence="5">
        <text>cytidine(32) in tRNA + S-adenosyl-L-methionine = 2'-O-methylcytidine(32) in tRNA + S-adenosyl-L-homocysteine + H(+)</text>
        <dbReference type="Rhea" id="RHEA:42932"/>
        <dbReference type="Rhea" id="RHEA-COMP:10288"/>
        <dbReference type="Rhea" id="RHEA-COMP:10289"/>
        <dbReference type="ChEBI" id="CHEBI:15378"/>
        <dbReference type="ChEBI" id="CHEBI:57856"/>
        <dbReference type="ChEBI" id="CHEBI:59789"/>
        <dbReference type="ChEBI" id="CHEBI:74495"/>
        <dbReference type="ChEBI" id="CHEBI:82748"/>
        <dbReference type="EC" id="2.1.1.200"/>
    </reaction>
</comment>
<dbReference type="GO" id="GO:0106339">
    <property type="term" value="F:tRNA (cytidine(32)-2'-O)-methyltransferase activity"/>
    <property type="evidence" value="ECO:0007669"/>
    <property type="project" value="RHEA"/>
</dbReference>
<feature type="region of interest" description="Disordered" evidence="6">
    <location>
        <begin position="254"/>
        <end position="290"/>
    </location>
</feature>
<dbReference type="GO" id="GO:0160206">
    <property type="term" value="F:tRNA (cytidine(32)/uridine(32)-2'-O)-methyltransferase activity"/>
    <property type="evidence" value="ECO:0007669"/>
    <property type="project" value="UniProtKB-EC"/>
</dbReference>
<evidence type="ECO:0000256" key="2">
    <source>
        <dbReference type="ARBA" id="ARBA00022603"/>
    </source>
</evidence>
<keyword evidence="5" id="KW-0819">tRNA processing</keyword>
<comment type="similarity">
    <text evidence="1">Belongs to the class IV-like SAM-binding methyltransferase superfamily. RNA methyltransferase TrmH family.</text>
</comment>
<dbReference type="Pfam" id="PF00588">
    <property type="entry name" value="SpoU_methylase"/>
    <property type="match status" value="1"/>
</dbReference>
<dbReference type="InterPro" id="IPR029028">
    <property type="entry name" value="Alpha/beta_knot_MTases"/>
</dbReference>
<comment type="function">
    <text evidence="5">Catalyzes the formation of 2'O-methylated cytidine (Cm32) or 2'O-methylated uridine (Um32) at position 32 in tRNA.</text>
</comment>
<comment type="subunit">
    <text evidence="5">Homodimer.</text>
</comment>
<dbReference type="GO" id="GO:0005829">
    <property type="term" value="C:cytosol"/>
    <property type="evidence" value="ECO:0007669"/>
    <property type="project" value="TreeGrafter"/>
</dbReference>
<dbReference type="GO" id="GO:0002128">
    <property type="term" value="P:tRNA nucleoside ribose methylation"/>
    <property type="evidence" value="ECO:0007669"/>
    <property type="project" value="TreeGrafter"/>
</dbReference>
<dbReference type="PANTHER" id="PTHR42786">
    <property type="entry name" value="TRNA/RRNA METHYLTRANSFERASE"/>
    <property type="match status" value="1"/>
</dbReference>
<evidence type="ECO:0000256" key="5">
    <source>
        <dbReference type="RuleBase" id="RU362024"/>
    </source>
</evidence>
<keyword evidence="2 5" id="KW-0489">Methyltransferase</keyword>
<dbReference type="InterPro" id="IPR001537">
    <property type="entry name" value="SpoU_MeTrfase"/>
</dbReference>
<gene>
    <name evidence="5" type="primary">trmJ</name>
    <name evidence="8" type="ORF">SAMN05421508_103193</name>
</gene>
<evidence type="ECO:0000256" key="1">
    <source>
        <dbReference type="ARBA" id="ARBA00007228"/>
    </source>
</evidence>
<dbReference type="AlphaFoldDB" id="A0A286GE49"/>
<evidence type="ECO:0000256" key="3">
    <source>
        <dbReference type="ARBA" id="ARBA00022679"/>
    </source>
</evidence>
<keyword evidence="3 8" id="KW-0808">Transferase</keyword>
<feature type="domain" description="tRNA/rRNA methyltransferase SpoU type" evidence="7">
    <location>
        <begin position="20"/>
        <end position="170"/>
    </location>
</feature>
<dbReference type="CDD" id="cd18093">
    <property type="entry name" value="SpoU-like_TrmJ"/>
    <property type="match status" value="1"/>
</dbReference>
<dbReference type="GO" id="GO:0003723">
    <property type="term" value="F:RNA binding"/>
    <property type="evidence" value="ECO:0007669"/>
    <property type="project" value="InterPro"/>
</dbReference>
<dbReference type="Gene3D" id="1.10.8.590">
    <property type="match status" value="1"/>
</dbReference>
<dbReference type="PANTHER" id="PTHR42786:SF7">
    <property type="entry name" value="TRNA_RRNA METHYLTRANSFERASE SPOU TYPE DOMAIN-CONTAINING PROTEIN"/>
    <property type="match status" value="1"/>
</dbReference>
<reference evidence="8 9" key="1">
    <citation type="submission" date="2017-09" db="EMBL/GenBank/DDBJ databases">
        <authorList>
            <person name="Ehlers B."/>
            <person name="Leendertz F.H."/>
        </authorList>
    </citation>
    <scope>NUCLEOTIDE SEQUENCE [LARGE SCALE GENOMIC DNA]</scope>
    <source>
        <strain evidence="8 9">USBA 140</strain>
    </source>
</reference>
<comment type="subcellular location">
    <subcellularLocation>
        <location evidence="5">Cytoplasm</location>
    </subcellularLocation>
</comment>
<evidence type="ECO:0000313" key="8">
    <source>
        <dbReference type="EMBL" id="SOD93780.1"/>
    </source>
</evidence>
<keyword evidence="4 5" id="KW-0949">S-adenosyl-L-methionine</keyword>
<name>A0A286GE49_9PROT</name>
<proteinExistence type="inferred from homology"/>
<evidence type="ECO:0000256" key="4">
    <source>
        <dbReference type="ARBA" id="ARBA00022691"/>
    </source>
</evidence>
<keyword evidence="5" id="KW-0963">Cytoplasm</keyword>
<dbReference type="Gene3D" id="3.40.1280.10">
    <property type="match status" value="1"/>
</dbReference>
<protein>
    <recommendedName>
        <fullName evidence="5">tRNA (cytidine/uridine-2'-O-)-methyltransferase TrmJ</fullName>
        <ecNumber evidence="5">2.1.1.200</ecNumber>
    </recommendedName>
    <alternativeName>
        <fullName evidence="5">tRNA (cytidine(32)/uridine(32)-2'-O)-methyltransferase</fullName>
    </alternativeName>
    <alternativeName>
        <fullName evidence="5">tRNA Cm32/Um32 methyltransferase</fullName>
    </alternativeName>
</protein>
<dbReference type="PIRSF" id="PIRSF004808">
    <property type="entry name" value="LasT"/>
    <property type="match status" value="1"/>
</dbReference>
<dbReference type="SUPFAM" id="SSF75217">
    <property type="entry name" value="alpha/beta knot"/>
    <property type="match status" value="1"/>
</dbReference>
<dbReference type="InterPro" id="IPR029026">
    <property type="entry name" value="tRNA_m1G_MTases_N"/>
</dbReference>
<dbReference type="InterPro" id="IPR004384">
    <property type="entry name" value="RNA_MeTrfase_TrmJ/LasT"/>
</dbReference>
<evidence type="ECO:0000313" key="9">
    <source>
        <dbReference type="Proteomes" id="UP000219621"/>
    </source>
</evidence>
<sequence>MAGTDRTRAREAVIDPLAPIIILDRPQLGENVGTAARAMLNCGLTQMRLVQPREDHLGEKAIAASSGALEVLEKAQVFDTLEEAVGDLHRVYATTARRRDMIKPLMTPKRAAEDMHAQAALNQRTGILFGKERTGLENDALAVSDIIVEAPLNPAYCSLNLAQAVLLMGYEWYQIKVDPPAEVLVTNQSQVASKDMVLRFFAHLEAELDASGFLRVPDKRPSMVRNIRNMFWRATLTETEVRTLHGIVKELRWGRRPDQPPYSGRQKPSEVGEEALAAAPPPPDDAGSGK</sequence>
<dbReference type="Proteomes" id="UP000219621">
    <property type="component" value="Unassembled WGS sequence"/>
</dbReference>
<comment type="catalytic activity">
    <reaction evidence="5">
        <text>uridine(32) in tRNA + S-adenosyl-L-methionine = 2'-O-methyluridine(32) in tRNA + S-adenosyl-L-homocysteine + H(+)</text>
        <dbReference type="Rhea" id="RHEA:42936"/>
        <dbReference type="Rhea" id="RHEA-COMP:10107"/>
        <dbReference type="Rhea" id="RHEA-COMP:10290"/>
        <dbReference type="ChEBI" id="CHEBI:15378"/>
        <dbReference type="ChEBI" id="CHEBI:57856"/>
        <dbReference type="ChEBI" id="CHEBI:59789"/>
        <dbReference type="ChEBI" id="CHEBI:65315"/>
        <dbReference type="ChEBI" id="CHEBI:74478"/>
        <dbReference type="EC" id="2.1.1.200"/>
    </reaction>
</comment>
<accession>A0A286GE49</accession>
<organism evidence="8 9">
    <name type="scientific">Caenispirillum bisanense</name>
    <dbReference type="NCBI Taxonomy" id="414052"/>
    <lineage>
        <taxon>Bacteria</taxon>
        <taxon>Pseudomonadati</taxon>
        <taxon>Pseudomonadota</taxon>
        <taxon>Alphaproteobacteria</taxon>
        <taxon>Rhodospirillales</taxon>
        <taxon>Novispirillaceae</taxon>
        <taxon>Caenispirillum</taxon>
    </lineage>
</organism>